<dbReference type="EMBL" id="UINC01122602">
    <property type="protein sequence ID" value="SVC98516.1"/>
    <property type="molecule type" value="Genomic_DNA"/>
</dbReference>
<protein>
    <recommendedName>
        <fullName evidence="2">DZANK-type domain-containing protein</fullName>
    </recommendedName>
</protein>
<feature type="compositionally biased region" description="Polar residues" evidence="1">
    <location>
        <begin position="31"/>
        <end position="44"/>
    </location>
</feature>
<accession>A0A382RLJ9</accession>
<feature type="compositionally biased region" description="Basic and acidic residues" evidence="1">
    <location>
        <begin position="1"/>
        <end position="18"/>
    </location>
</feature>
<feature type="region of interest" description="Disordered" evidence="1">
    <location>
        <begin position="1"/>
        <end position="57"/>
    </location>
</feature>
<dbReference type="AlphaFoldDB" id="A0A382RLJ9"/>
<name>A0A382RLJ9_9ZZZZ</name>
<evidence type="ECO:0000313" key="3">
    <source>
        <dbReference type="EMBL" id="SVC98516.1"/>
    </source>
</evidence>
<dbReference type="InterPro" id="IPR025874">
    <property type="entry name" value="DZR"/>
</dbReference>
<evidence type="ECO:0000256" key="1">
    <source>
        <dbReference type="SAM" id="MobiDB-lite"/>
    </source>
</evidence>
<feature type="domain" description="DZANK-type" evidence="2">
    <location>
        <begin position="78"/>
        <end position="119"/>
    </location>
</feature>
<organism evidence="3">
    <name type="scientific">marine metagenome</name>
    <dbReference type="NCBI Taxonomy" id="408172"/>
    <lineage>
        <taxon>unclassified sequences</taxon>
        <taxon>metagenomes</taxon>
        <taxon>ecological metagenomes</taxon>
    </lineage>
</organism>
<gene>
    <name evidence="3" type="ORF">METZ01_LOCUS351370</name>
</gene>
<dbReference type="Pfam" id="PF12773">
    <property type="entry name" value="DZR"/>
    <property type="match status" value="1"/>
</dbReference>
<sequence length="122" mass="13211">MVEDESRGKNAEQHHEIEDYLSNRQDDEAPTQITGVTTSNTSDISPKEEGFTLPQTTPEIYTIGEGLSKPKTAISMGCGTVSADGSTHCISCGEQLPSLVCLNYQAENIPRAKFCANCGQER</sequence>
<proteinExistence type="predicted"/>
<reference evidence="3" key="1">
    <citation type="submission" date="2018-05" db="EMBL/GenBank/DDBJ databases">
        <authorList>
            <person name="Lanie J.A."/>
            <person name="Ng W.-L."/>
            <person name="Kazmierczak K.M."/>
            <person name="Andrzejewski T.M."/>
            <person name="Davidsen T.M."/>
            <person name="Wayne K.J."/>
            <person name="Tettelin H."/>
            <person name="Glass J.I."/>
            <person name="Rusch D."/>
            <person name="Podicherti R."/>
            <person name="Tsui H.-C.T."/>
            <person name="Winkler M.E."/>
        </authorList>
    </citation>
    <scope>NUCLEOTIDE SEQUENCE</scope>
</reference>
<evidence type="ECO:0000259" key="2">
    <source>
        <dbReference type="Pfam" id="PF12773"/>
    </source>
</evidence>